<keyword evidence="4" id="KW-1185">Reference proteome</keyword>
<evidence type="ECO:0000313" key="4">
    <source>
        <dbReference type="Proteomes" id="UP000727456"/>
    </source>
</evidence>
<dbReference type="InterPro" id="IPR020904">
    <property type="entry name" value="Sc_DH/Rdtase_CS"/>
</dbReference>
<reference evidence="3 4" key="1">
    <citation type="submission" date="2020-03" db="EMBL/GenBank/DDBJ databases">
        <title>Genomic Encyclopedia of Type Strains, Phase III (KMG-III): the genomes of soil and plant-associated and newly described type strains.</title>
        <authorList>
            <person name="Whitman W."/>
        </authorList>
    </citation>
    <scope>NUCLEOTIDE SEQUENCE [LARGE SCALE GENOMIC DNA]</scope>
    <source>
        <strain evidence="3 4">CECT 8804</strain>
    </source>
</reference>
<evidence type="ECO:0000313" key="3">
    <source>
        <dbReference type="EMBL" id="NIJ06577.1"/>
    </source>
</evidence>
<gene>
    <name evidence="3" type="ORF">FHS31_000159</name>
</gene>
<dbReference type="PANTHER" id="PTHR42879">
    <property type="entry name" value="3-OXOACYL-(ACYL-CARRIER-PROTEIN) REDUCTASE"/>
    <property type="match status" value="1"/>
</dbReference>
<evidence type="ECO:0000256" key="2">
    <source>
        <dbReference type="RuleBase" id="RU000363"/>
    </source>
</evidence>
<dbReference type="PROSITE" id="PS00061">
    <property type="entry name" value="ADH_SHORT"/>
    <property type="match status" value="1"/>
</dbReference>
<dbReference type="NCBIfam" id="NF009466">
    <property type="entry name" value="PRK12826.1-2"/>
    <property type="match status" value="1"/>
</dbReference>
<evidence type="ECO:0000256" key="1">
    <source>
        <dbReference type="ARBA" id="ARBA00006484"/>
    </source>
</evidence>
<comment type="caution">
    <text evidence="3">The sequence shown here is derived from an EMBL/GenBank/DDBJ whole genome shotgun (WGS) entry which is preliminary data.</text>
</comment>
<dbReference type="Proteomes" id="UP000727456">
    <property type="component" value="Unassembled WGS sequence"/>
</dbReference>
<dbReference type="SUPFAM" id="SSF51735">
    <property type="entry name" value="NAD(P)-binding Rossmann-fold domains"/>
    <property type="match status" value="1"/>
</dbReference>
<dbReference type="PANTHER" id="PTHR42879:SF2">
    <property type="entry name" value="3-OXOACYL-[ACYL-CARRIER-PROTEIN] REDUCTASE FABG"/>
    <property type="match status" value="1"/>
</dbReference>
<sequence>MDLNGKVAVVTGGAMGIGAEIAKVLARSGAKVAITDLNAAVGAEMAGSLIGEGREAAYFEQDVTSWDSAFAMAEAVETQLGPIAILVNNAGVSRRVPFLEMSEAEWDRLLDINLKGQFLTARAVIPRMLERDYGRIINMSSVAGKQAAPCFAHYCTSKFGVLGLTQSLAVEFAKTGITVNAVCPGIVATPMHDQLLPEMAKAMGLSVEEAVQGFLSVIPQGRPQTPEDIARMVVFLASDEARNMTGGSYHVDGGIRMG</sequence>
<dbReference type="PRINTS" id="PR00080">
    <property type="entry name" value="SDRFAMILY"/>
</dbReference>
<dbReference type="NCBIfam" id="NF005559">
    <property type="entry name" value="PRK07231.1"/>
    <property type="match status" value="1"/>
</dbReference>
<name>A0ABX0TM36_9SPHN</name>
<dbReference type="Gene3D" id="3.40.50.720">
    <property type="entry name" value="NAD(P)-binding Rossmann-like Domain"/>
    <property type="match status" value="1"/>
</dbReference>
<comment type="similarity">
    <text evidence="1 2">Belongs to the short-chain dehydrogenases/reductases (SDR) family.</text>
</comment>
<dbReference type="EMBL" id="JAAOZC010000001">
    <property type="protein sequence ID" value="NIJ06577.1"/>
    <property type="molecule type" value="Genomic_DNA"/>
</dbReference>
<dbReference type="InterPro" id="IPR050259">
    <property type="entry name" value="SDR"/>
</dbReference>
<dbReference type="RefSeq" id="WP_167071105.1">
    <property type="nucleotide sequence ID" value="NZ_JAAOZC010000001.1"/>
</dbReference>
<protein>
    <submittedName>
        <fullName evidence="3">NAD(P)-dependent dehydrogenase (Short-subunit alcohol dehydrogenase family)</fullName>
    </submittedName>
</protein>
<dbReference type="InterPro" id="IPR036291">
    <property type="entry name" value="NAD(P)-bd_dom_sf"/>
</dbReference>
<dbReference type="Pfam" id="PF00106">
    <property type="entry name" value="adh_short"/>
    <property type="match status" value="1"/>
</dbReference>
<dbReference type="InterPro" id="IPR002347">
    <property type="entry name" value="SDR_fam"/>
</dbReference>
<dbReference type="PRINTS" id="PR00081">
    <property type="entry name" value="GDHRDH"/>
</dbReference>
<accession>A0ABX0TM36</accession>
<proteinExistence type="inferred from homology"/>
<organism evidence="3 4">
    <name type="scientific">Sphingomonas vulcanisoli</name>
    <dbReference type="NCBI Taxonomy" id="1658060"/>
    <lineage>
        <taxon>Bacteria</taxon>
        <taxon>Pseudomonadati</taxon>
        <taxon>Pseudomonadota</taxon>
        <taxon>Alphaproteobacteria</taxon>
        <taxon>Sphingomonadales</taxon>
        <taxon>Sphingomonadaceae</taxon>
        <taxon>Sphingomonas</taxon>
    </lineage>
</organism>